<dbReference type="AlphaFoldDB" id="A0A9D1YED6"/>
<dbReference type="SMART" id="SM00642">
    <property type="entry name" value="Aamy"/>
    <property type="match status" value="1"/>
</dbReference>
<dbReference type="Gene3D" id="3.90.400.10">
    <property type="entry name" value="Oligo-1,6-glucosidase, Domain 2"/>
    <property type="match status" value="1"/>
</dbReference>
<evidence type="ECO:0000313" key="5">
    <source>
        <dbReference type="EMBL" id="HIY27185.1"/>
    </source>
</evidence>
<dbReference type="CDD" id="cd11333">
    <property type="entry name" value="AmyAc_SI_OligoGlu_DGase"/>
    <property type="match status" value="1"/>
</dbReference>
<comment type="caution">
    <text evidence="5">The sequence shown here is derived from an EMBL/GenBank/DDBJ whole genome shotgun (WGS) entry which is preliminary data.</text>
</comment>
<dbReference type="InterPro" id="IPR013780">
    <property type="entry name" value="Glyco_hydro_b"/>
</dbReference>
<feature type="domain" description="Glycosyl hydrolase family 13 catalytic" evidence="4">
    <location>
        <begin position="15"/>
        <end position="414"/>
    </location>
</feature>
<dbReference type="GO" id="GO:0009313">
    <property type="term" value="P:oligosaccharide catabolic process"/>
    <property type="evidence" value="ECO:0007669"/>
    <property type="project" value="TreeGrafter"/>
</dbReference>
<dbReference type="FunFam" id="3.20.20.80:FF:000064">
    <property type="entry name" value="Oligo-1,6-glucosidase"/>
    <property type="match status" value="1"/>
</dbReference>
<evidence type="ECO:0000313" key="6">
    <source>
        <dbReference type="Proteomes" id="UP000823915"/>
    </source>
</evidence>
<dbReference type="SUPFAM" id="SSF51011">
    <property type="entry name" value="Glycosyl hydrolase domain"/>
    <property type="match status" value="1"/>
</dbReference>
<comment type="similarity">
    <text evidence="1">Belongs to the glycosyl hydrolase 13 family.</text>
</comment>
<dbReference type="Gene3D" id="2.60.40.1180">
    <property type="entry name" value="Golgi alpha-mannosidase II"/>
    <property type="match status" value="1"/>
</dbReference>
<name>A0A9D1YED6_9FIRM</name>
<reference evidence="5" key="2">
    <citation type="submission" date="2021-04" db="EMBL/GenBank/DDBJ databases">
        <authorList>
            <person name="Gilroy R."/>
        </authorList>
    </citation>
    <scope>NUCLEOTIDE SEQUENCE</scope>
    <source>
        <strain evidence="5">1282</strain>
    </source>
</reference>
<gene>
    <name evidence="5" type="ORF">H9838_08455</name>
</gene>
<dbReference type="Pfam" id="PF00128">
    <property type="entry name" value="Alpha-amylase"/>
    <property type="match status" value="1"/>
</dbReference>
<dbReference type="InterPro" id="IPR045857">
    <property type="entry name" value="O16G_dom_2"/>
</dbReference>
<dbReference type="Proteomes" id="UP000823915">
    <property type="component" value="Unassembled WGS sequence"/>
</dbReference>
<evidence type="ECO:0000259" key="4">
    <source>
        <dbReference type="SMART" id="SM00642"/>
    </source>
</evidence>
<dbReference type="Gene3D" id="3.20.20.80">
    <property type="entry name" value="Glycosidases"/>
    <property type="match status" value="1"/>
</dbReference>
<keyword evidence="2" id="KW-0378">Hydrolase</keyword>
<keyword evidence="3" id="KW-0326">Glycosidase</keyword>
<dbReference type="PANTHER" id="PTHR10357:SF179">
    <property type="entry name" value="NEUTRAL AND BASIC AMINO ACID TRANSPORT PROTEIN RBAT"/>
    <property type="match status" value="1"/>
</dbReference>
<sequence>MIPAKDWIKDLVIYQVYPRSFYDSNGDGVGDLPGVLAKLDHLVDLGINALWLSPVYRSPNDDNGYDIADYQEIMEEFGTMEDWERLRDACHSHGIKVIMDLVVNHSSDEHSWFLESKSSRNNPKSDYYVWRDPVNGKEPNNWASVFGGSAWEFVPERGQYYLHLFSKKQPDLNWACPALREEVYSMMEWWVKKGVDGFRVDAISYLDKPQDFPDSPLPPQPDGYSLFGQEIAGREGTHRYIREMGTRVFEKYNVLSVGEVSVSSTQELQDYVLTERGEFDMAIPFVPPVVEIHTWSPQKLKEDTLESYQLLRKEGWWARFFSNHDKPRQVSLYGDDKDHWEVSAKMLGMLLHSLPGTPFVYQGEELGMTDVRFPSIEDYDDPDAKNRYHQMILEGASPEEALDQARLESRDNARTPMQWDDSPNEGFTTGTPWLKVNPNYKRINAAAQRQDPHSVYHCYKKLIALRKDHPALTRGELEFVDLPEQELLCLRRVAPEETLLCVNNFSKEEKALPQGLVPEGAQVLLSSYDREGGWRPGRTALRPYESALFLVK</sequence>
<proteinExistence type="inferred from homology"/>
<dbReference type="EMBL" id="DXDU01000134">
    <property type="protein sequence ID" value="HIY27185.1"/>
    <property type="molecule type" value="Genomic_DNA"/>
</dbReference>
<protein>
    <submittedName>
        <fullName evidence="5">Alpha-glucosidase</fullName>
    </submittedName>
</protein>
<evidence type="ECO:0000256" key="2">
    <source>
        <dbReference type="ARBA" id="ARBA00022801"/>
    </source>
</evidence>
<evidence type="ECO:0000256" key="1">
    <source>
        <dbReference type="ARBA" id="ARBA00008061"/>
    </source>
</evidence>
<accession>A0A9D1YED6</accession>
<dbReference type="GO" id="GO:0004556">
    <property type="term" value="F:alpha-amylase activity"/>
    <property type="evidence" value="ECO:0007669"/>
    <property type="project" value="TreeGrafter"/>
</dbReference>
<dbReference type="InterPro" id="IPR006047">
    <property type="entry name" value="GH13_cat_dom"/>
</dbReference>
<reference evidence="5" key="1">
    <citation type="journal article" date="2021" name="PeerJ">
        <title>Extensive microbial diversity within the chicken gut microbiome revealed by metagenomics and culture.</title>
        <authorList>
            <person name="Gilroy R."/>
            <person name="Ravi A."/>
            <person name="Getino M."/>
            <person name="Pursley I."/>
            <person name="Horton D.L."/>
            <person name="Alikhan N.F."/>
            <person name="Baker D."/>
            <person name="Gharbi K."/>
            <person name="Hall N."/>
            <person name="Watson M."/>
            <person name="Adriaenssens E.M."/>
            <person name="Foster-Nyarko E."/>
            <person name="Jarju S."/>
            <person name="Secka A."/>
            <person name="Antonio M."/>
            <person name="Oren A."/>
            <person name="Chaudhuri R.R."/>
            <person name="La Ragione R."/>
            <person name="Hildebrand F."/>
            <person name="Pallen M.J."/>
        </authorList>
    </citation>
    <scope>NUCLEOTIDE SEQUENCE</scope>
    <source>
        <strain evidence="5">1282</strain>
    </source>
</reference>
<organism evidence="5 6">
    <name type="scientific">Candidatus Acutalibacter pullistercoris</name>
    <dbReference type="NCBI Taxonomy" id="2838418"/>
    <lineage>
        <taxon>Bacteria</taxon>
        <taxon>Bacillati</taxon>
        <taxon>Bacillota</taxon>
        <taxon>Clostridia</taxon>
        <taxon>Eubacteriales</taxon>
        <taxon>Acutalibacteraceae</taxon>
        <taxon>Acutalibacter</taxon>
    </lineage>
</organism>
<dbReference type="InterPro" id="IPR017853">
    <property type="entry name" value="GH"/>
</dbReference>
<dbReference type="PANTHER" id="PTHR10357">
    <property type="entry name" value="ALPHA-AMYLASE FAMILY MEMBER"/>
    <property type="match status" value="1"/>
</dbReference>
<evidence type="ECO:0000256" key="3">
    <source>
        <dbReference type="ARBA" id="ARBA00023295"/>
    </source>
</evidence>
<dbReference type="FunFam" id="3.90.400.10:FF:000002">
    <property type="entry name" value="Sucrose isomerase"/>
    <property type="match status" value="1"/>
</dbReference>
<dbReference type="SUPFAM" id="SSF51445">
    <property type="entry name" value="(Trans)glycosidases"/>
    <property type="match status" value="1"/>
</dbReference>